<dbReference type="SUPFAM" id="SSF56784">
    <property type="entry name" value="HAD-like"/>
    <property type="match status" value="1"/>
</dbReference>
<dbReference type="InterPro" id="IPR052419">
    <property type="entry name" value="5_3-deoxyribonucleotidase-like"/>
</dbReference>
<dbReference type="InterPro" id="IPR023214">
    <property type="entry name" value="HAD_sf"/>
</dbReference>
<dbReference type="Gene3D" id="3.40.50.1000">
    <property type="entry name" value="HAD superfamily/HAD-like"/>
    <property type="match status" value="1"/>
</dbReference>
<feature type="active site" description="Proton donor" evidence="1">
    <location>
        <position position="65"/>
    </location>
</feature>
<proteinExistence type="predicted"/>
<dbReference type="PANTHER" id="PTHR35134:SF2">
    <property type="entry name" value="NUCLEOTIDASE YQFW-RELATED"/>
    <property type="match status" value="1"/>
</dbReference>
<accession>A0A9P6CAH6</accession>
<comment type="caution">
    <text evidence="2">The sequence shown here is derived from an EMBL/GenBank/DDBJ whole genome shotgun (WGS) entry which is preliminary data.</text>
</comment>
<organism evidence="2 3">
    <name type="scientific">Macrolepiota fuliginosa MF-IS2</name>
    <dbReference type="NCBI Taxonomy" id="1400762"/>
    <lineage>
        <taxon>Eukaryota</taxon>
        <taxon>Fungi</taxon>
        <taxon>Dikarya</taxon>
        <taxon>Basidiomycota</taxon>
        <taxon>Agaricomycotina</taxon>
        <taxon>Agaricomycetes</taxon>
        <taxon>Agaricomycetidae</taxon>
        <taxon>Agaricales</taxon>
        <taxon>Agaricineae</taxon>
        <taxon>Agaricaceae</taxon>
        <taxon>Macrolepiota</taxon>
    </lineage>
</organism>
<evidence type="ECO:0000313" key="2">
    <source>
        <dbReference type="EMBL" id="KAF9455020.1"/>
    </source>
</evidence>
<dbReference type="AlphaFoldDB" id="A0A9P6CAH6"/>
<dbReference type="Proteomes" id="UP000807342">
    <property type="component" value="Unassembled WGS sequence"/>
</dbReference>
<reference evidence="2" key="1">
    <citation type="submission" date="2020-11" db="EMBL/GenBank/DDBJ databases">
        <authorList>
            <consortium name="DOE Joint Genome Institute"/>
            <person name="Ahrendt S."/>
            <person name="Riley R."/>
            <person name="Andreopoulos W."/>
            <person name="Labutti K."/>
            <person name="Pangilinan J."/>
            <person name="Ruiz-Duenas F.J."/>
            <person name="Barrasa J.M."/>
            <person name="Sanchez-Garcia M."/>
            <person name="Camarero S."/>
            <person name="Miyauchi S."/>
            <person name="Serrano A."/>
            <person name="Linde D."/>
            <person name="Babiker R."/>
            <person name="Drula E."/>
            <person name="Ayuso-Fernandez I."/>
            <person name="Pacheco R."/>
            <person name="Padilla G."/>
            <person name="Ferreira P."/>
            <person name="Barriuso J."/>
            <person name="Kellner H."/>
            <person name="Castanera R."/>
            <person name="Alfaro M."/>
            <person name="Ramirez L."/>
            <person name="Pisabarro A.G."/>
            <person name="Kuo A."/>
            <person name="Tritt A."/>
            <person name="Lipzen A."/>
            <person name="He G."/>
            <person name="Yan M."/>
            <person name="Ng V."/>
            <person name="Cullen D."/>
            <person name="Martin F."/>
            <person name="Rosso M.-N."/>
            <person name="Henrissat B."/>
            <person name="Hibbett D."/>
            <person name="Martinez A.T."/>
            <person name="Grigoriev I.V."/>
        </authorList>
    </citation>
    <scope>NUCLEOTIDE SEQUENCE</scope>
    <source>
        <strain evidence="2">MF-IS2</strain>
    </source>
</reference>
<gene>
    <name evidence="2" type="ORF">P691DRAFT_654605</name>
</gene>
<feature type="active site" description="Nucleophile" evidence="1">
    <location>
        <position position="63"/>
    </location>
</feature>
<sequence length="300" mass="33696">MSAAASQLELETPQGEVIAPFESSAPSGSIELDKVDKQHDREALEKLTGIAPPGSSTSIIAVDLDDVLCETNDAVAEWHNEVYGTKMQVSDFYYYYYWKNPYWGSIQETFDKVIDFYKTDKIYTAGPVPGAREGIQTLKDMGFRLIIVTARQEDKADESWKWVTKHFPGLFDSIICTGQFKDAHKTGHEVVTKLSKSQVCEDIGAKLLIDDSAENGLQCVNAPKPVPVLLFGDYEWNQRVSGPGDACHEMTFDVRFKACGGKEFWKEETVPIPEGAPLWRVKDWSEVIRWVRKAMAEGQI</sequence>
<evidence type="ECO:0000313" key="3">
    <source>
        <dbReference type="Proteomes" id="UP000807342"/>
    </source>
</evidence>
<dbReference type="GO" id="GO:0008253">
    <property type="term" value="F:5'-nucleotidase activity"/>
    <property type="evidence" value="ECO:0007669"/>
    <property type="project" value="InterPro"/>
</dbReference>
<dbReference type="GO" id="GO:0009264">
    <property type="term" value="P:deoxyribonucleotide catabolic process"/>
    <property type="evidence" value="ECO:0007669"/>
    <property type="project" value="InterPro"/>
</dbReference>
<dbReference type="InterPro" id="IPR010708">
    <property type="entry name" value="5'(3')-deoxyribonucleotidase"/>
</dbReference>
<protein>
    <submittedName>
        <fullName evidence="2">Uncharacterized protein</fullName>
    </submittedName>
</protein>
<dbReference type="EMBL" id="MU151051">
    <property type="protein sequence ID" value="KAF9455020.1"/>
    <property type="molecule type" value="Genomic_DNA"/>
</dbReference>
<dbReference type="PANTHER" id="PTHR35134">
    <property type="entry name" value="NUCLEOTIDASE YQFW-RELATED"/>
    <property type="match status" value="1"/>
</dbReference>
<evidence type="ECO:0000256" key="1">
    <source>
        <dbReference type="PIRSR" id="PIRSR610708-1"/>
    </source>
</evidence>
<name>A0A9P6CAH6_9AGAR</name>
<dbReference type="OrthoDB" id="10248475at2759"/>
<keyword evidence="3" id="KW-1185">Reference proteome</keyword>
<dbReference type="InterPro" id="IPR036412">
    <property type="entry name" value="HAD-like_sf"/>
</dbReference>
<dbReference type="Pfam" id="PF06941">
    <property type="entry name" value="NT5C"/>
    <property type="match status" value="1"/>
</dbReference>